<evidence type="ECO:0000313" key="3">
    <source>
        <dbReference type="EMBL" id="APZ42559.1"/>
    </source>
</evidence>
<accession>A0A1P8UFH9</accession>
<keyword evidence="4" id="KW-1185">Reference proteome</keyword>
<reference evidence="3 4" key="1">
    <citation type="submission" date="2017-01" db="EMBL/GenBank/DDBJ databases">
        <title>Draft sequence of Acidihalobacter ferrooxidans strain DSM 14175 (strain V8).</title>
        <authorList>
            <person name="Khaleque H.N."/>
            <person name="Ramsay J.P."/>
            <person name="Murphy R.J.T."/>
            <person name="Kaksonen A.H."/>
            <person name="Boxall N.J."/>
            <person name="Watkin E.L.J."/>
        </authorList>
    </citation>
    <scope>NUCLEOTIDE SEQUENCE [LARGE SCALE GENOMIC DNA]</scope>
    <source>
        <strain evidence="3 4">V8</strain>
    </source>
</reference>
<evidence type="ECO:0000313" key="4">
    <source>
        <dbReference type="Proteomes" id="UP000243807"/>
    </source>
</evidence>
<evidence type="ECO:0000256" key="1">
    <source>
        <dbReference type="SAM" id="MobiDB-lite"/>
    </source>
</evidence>
<proteinExistence type="predicted"/>
<dbReference type="EMBL" id="CP019434">
    <property type="protein sequence ID" value="APZ42559.1"/>
    <property type="molecule type" value="Genomic_DNA"/>
</dbReference>
<keyword evidence="2" id="KW-0732">Signal</keyword>
<name>A0A1P8UFH9_9GAMM</name>
<dbReference type="RefSeq" id="WP_076836213.1">
    <property type="nucleotide sequence ID" value="NZ_CP019434.1"/>
</dbReference>
<feature type="chain" id="PRO_5011981067" description="Type IV pilus biogenesis protein PilP" evidence="2">
    <location>
        <begin position="25"/>
        <end position="243"/>
    </location>
</feature>
<dbReference type="KEGG" id="afy:BW247_05165"/>
<dbReference type="STRING" id="1765967.BW247_05165"/>
<organism evidence="3 4">
    <name type="scientific">Acidihalobacter ferrooxydans</name>
    <dbReference type="NCBI Taxonomy" id="1765967"/>
    <lineage>
        <taxon>Bacteria</taxon>
        <taxon>Pseudomonadati</taxon>
        <taxon>Pseudomonadota</taxon>
        <taxon>Gammaproteobacteria</taxon>
        <taxon>Chromatiales</taxon>
        <taxon>Ectothiorhodospiraceae</taxon>
        <taxon>Acidihalobacter</taxon>
    </lineage>
</organism>
<evidence type="ECO:0008006" key="5">
    <source>
        <dbReference type="Google" id="ProtNLM"/>
    </source>
</evidence>
<sequence>MNHKSLSNVTLAISLALFSGLAMASDTPKASSTDPFSGLSGQYESLTQQALNASVEQKLIQAQYQIALYKHKLAAMNHESSAAAGPSKAVKKLEAQISALSGQVAALSSAHAKQTKTVQQAPRPSPLAHVRLVGISTTAAGKRVAFVKLGNGKIERVEQGARIHGQAVSSIGADSMRLGTHRLPLASDYGQVKISDAVAASNGSNSPYGGSVPPAPGSTPASAQAMQQQGASQISQALQSGGG</sequence>
<gene>
    <name evidence="3" type="ORF">BW247_05165</name>
</gene>
<feature type="compositionally biased region" description="Low complexity" evidence="1">
    <location>
        <begin position="221"/>
        <end position="243"/>
    </location>
</feature>
<feature type="signal peptide" evidence="2">
    <location>
        <begin position="1"/>
        <end position="24"/>
    </location>
</feature>
<protein>
    <recommendedName>
        <fullName evidence="5">Type IV pilus biogenesis protein PilP</fullName>
    </recommendedName>
</protein>
<dbReference type="AlphaFoldDB" id="A0A1P8UFH9"/>
<feature type="region of interest" description="Disordered" evidence="1">
    <location>
        <begin position="203"/>
        <end position="243"/>
    </location>
</feature>
<dbReference type="Proteomes" id="UP000243807">
    <property type="component" value="Chromosome"/>
</dbReference>
<dbReference type="OrthoDB" id="9824918at2"/>
<evidence type="ECO:0000256" key="2">
    <source>
        <dbReference type="SAM" id="SignalP"/>
    </source>
</evidence>